<feature type="compositionally biased region" description="Polar residues" evidence="1">
    <location>
        <begin position="1"/>
        <end position="11"/>
    </location>
</feature>
<name>A0A117Q0Y6_9ACTN</name>
<proteinExistence type="predicted"/>
<feature type="region of interest" description="Disordered" evidence="1">
    <location>
        <begin position="92"/>
        <end position="116"/>
    </location>
</feature>
<dbReference type="RefSeq" id="WP_067127774.1">
    <property type="nucleotide sequence ID" value="NZ_KQ948215.1"/>
</dbReference>
<evidence type="ECO:0000256" key="1">
    <source>
        <dbReference type="SAM" id="MobiDB-lite"/>
    </source>
</evidence>
<evidence type="ECO:0000313" key="3">
    <source>
        <dbReference type="Proteomes" id="UP000053127"/>
    </source>
</evidence>
<reference evidence="2 3" key="1">
    <citation type="submission" date="2015-10" db="EMBL/GenBank/DDBJ databases">
        <title>Draft genome sequence of Streptomyces yokosukanensis DSM 40224, type strain for the species Streptomyces yokosukanensis.</title>
        <authorList>
            <person name="Ruckert C."/>
            <person name="Winkler A."/>
            <person name="Kalinowski J."/>
            <person name="Kampfer P."/>
            <person name="Glaeser S."/>
        </authorList>
    </citation>
    <scope>NUCLEOTIDE SEQUENCE [LARGE SCALE GENOMIC DNA]</scope>
    <source>
        <strain evidence="2 3">DSM 40224</strain>
    </source>
</reference>
<keyword evidence="3" id="KW-1185">Reference proteome</keyword>
<gene>
    <name evidence="2" type="ORF">AQI95_24635</name>
</gene>
<dbReference type="AlphaFoldDB" id="A0A117Q0Y6"/>
<organism evidence="2 3">
    <name type="scientific">Streptomyces yokosukanensis</name>
    <dbReference type="NCBI Taxonomy" id="67386"/>
    <lineage>
        <taxon>Bacteria</taxon>
        <taxon>Bacillati</taxon>
        <taxon>Actinomycetota</taxon>
        <taxon>Actinomycetes</taxon>
        <taxon>Kitasatosporales</taxon>
        <taxon>Streptomycetaceae</taxon>
        <taxon>Streptomyces</taxon>
    </lineage>
</organism>
<dbReference type="Proteomes" id="UP000053127">
    <property type="component" value="Unassembled WGS sequence"/>
</dbReference>
<accession>A0A117Q0Y6</accession>
<feature type="compositionally biased region" description="Polar residues" evidence="1">
    <location>
        <begin position="30"/>
        <end position="39"/>
    </location>
</feature>
<feature type="region of interest" description="Disordered" evidence="1">
    <location>
        <begin position="1"/>
        <end position="39"/>
    </location>
</feature>
<sequence length="288" mass="28375">MTATGYVSTTGDARKVNKSGDTMTGDLVLNDSSPDTSNSATAKAYVDAADAGKASTATQIIAGTGLTGGGTLAADRTLAVSYGTIAGTAAQGNDSRLSDARTPTAHAASHGSGGSDPVALAQSQITGLAAALAALLQLAGGTMTGDLNISGANLTVKRGDGTGAFRFRTTGGGLDLEIGGLDVTISAWSNADFTGSQSNVLRLESAGPHLIGRAQFGTSPFDNVHDIDSGTGVAALGKKNGLSNIRLAGFKATSGAPGTGTWTTGDVVLDSAGGWHLCTTGGTPGVWT</sequence>
<comment type="caution">
    <text evidence="2">The sequence shown here is derived from an EMBL/GenBank/DDBJ whole genome shotgun (WGS) entry which is preliminary data.</text>
</comment>
<protein>
    <submittedName>
        <fullName evidence="2">Uncharacterized protein</fullName>
    </submittedName>
</protein>
<dbReference type="EMBL" id="LMWN01000035">
    <property type="protein sequence ID" value="KUN03148.1"/>
    <property type="molecule type" value="Genomic_DNA"/>
</dbReference>
<dbReference type="STRING" id="67386.AQI95_24635"/>
<evidence type="ECO:0000313" key="2">
    <source>
        <dbReference type="EMBL" id="KUN03148.1"/>
    </source>
</evidence>
<dbReference type="OrthoDB" id="4227103at2"/>